<keyword evidence="7" id="KW-0067">ATP-binding</keyword>
<dbReference type="GO" id="GO:0006542">
    <property type="term" value="P:glutamine biosynthetic process"/>
    <property type="evidence" value="ECO:0007669"/>
    <property type="project" value="InterPro"/>
</dbReference>
<protein>
    <recommendedName>
        <fullName evidence="3">glutamine synthetase</fullName>
        <ecNumber evidence="3">6.3.1.2</ecNumber>
    </recommendedName>
</protein>
<name>A0A6C0CPU5_9ZZZZ</name>
<feature type="domain" description="GS catalytic" evidence="8">
    <location>
        <begin position="108"/>
        <end position="375"/>
    </location>
</feature>
<dbReference type="SMART" id="SM01230">
    <property type="entry name" value="Gln-synt_C"/>
    <property type="match status" value="1"/>
</dbReference>
<dbReference type="Gene3D" id="3.30.590.10">
    <property type="entry name" value="Glutamine synthetase/guanido kinase, catalytic domain"/>
    <property type="match status" value="1"/>
</dbReference>
<evidence type="ECO:0000256" key="1">
    <source>
        <dbReference type="ARBA" id="ARBA00004496"/>
    </source>
</evidence>
<evidence type="ECO:0000259" key="8">
    <source>
        <dbReference type="PROSITE" id="PS51987"/>
    </source>
</evidence>
<dbReference type="EMBL" id="MN739460">
    <property type="protein sequence ID" value="QHT05880.1"/>
    <property type="molecule type" value="Genomic_DNA"/>
</dbReference>
<dbReference type="PANTHER" id="PTHR20852">
    <property type="entry name" value="GLUTAMINE SYNTHETASE"/>
    <property type="match status" value="1"/>
</dbReference>
<comment type="similarity">
    <text evidence="2">Belongs to the glutamine synthetase family.</text>
</comment>
<dbReference type="FunFam" id="3.30.590.10:FF:000011">
    <property type="entry name" value="Glutamine synthetase"/>
    <property type="match status" value="1"/>
</dbReference>
<dbReference type="InterPro" id="IPR050292">
    <property type="entry name" value="Glutamine_Synthetase"/>
</dbReference>
<keyword evidence="4" id="KW-0963">Cytoplasm</keyword>
<evidence type="ECO:0000256" key="6">
    <source>
        <dbReference type="ARBA" id="ARBA00022741"/>
    </source>
</evidence>
<sequence>MNKISICLEYIWLDNEKNFRSKIKVWNYTKESKFTGKNHEVLPEWTYDGSSTNQANGNDSDIVLKPVAVFPKHAGHGYYVLCSTYYLNPEIDDNGKEVWNYTPTETNTWHNANELFEQYKDEKPWYGLEQEYFINPGENLLQTTVQGKYYCGVGNGSCLYRKLVQEHMEQCLKCGISISGINAEVAPNQWEFQVGPVEGIHAANHLLMARYLLVKIGEDYKLDINFHPKPLYHYDKTLNGSGCHTNFSTENMRREGGIQLIKNACTMLEKEHKKHMEHYGVDNNLRMSGECETEKYDEFTFGRSDRTSSVRIPLFVERDGCGYLEDRRPASNCDPYIVTSLILETTCKDLLDKTDDLQNIKMKISPPVPLNLSLV</sequence>
<dbReference type="InterPro" id="IPR014746">
    <property type="entry name" value="Gln_synth/guanido_kin_cat_dom"/>
</dbReference>
<reference evidence="9" key="1">
    <citation type="journal article" date="2020" name="Nature">
        <title>Giant virus diversity and host interactions through global metagenomics.</title>
        <authorList>
            <person name="Schulz F."/>
            <person name="Roux S."/>
            <person name="Paez-Espino D."/>
            <person name="Jungbluth S."/>
            <person name="Walsh D.A."/>
            <person name="Denef V.J."/>
            <person name="McMahon K.D."/>
            <person name="Konstantinidis K.T."/>
            <person name="Eloe-Fadrosh E.A."/>
            <person name="Kyrpides N.C."/>
            <person name="Woyke T."/>
        </authorList>
    </citation>
    <scope>NUCLEOTIDE SEQUENCE</scope>
    <source>
        <strain evidence="9">GVMAG-M-3300021425-14</strain>
    </source>
</reference>
<evidence type="ECO:0000256" key="4">
    <source>
        <dbReference type="ARBA" id="ARBA00022490"/>
    </source>
</evidence>
<dbReference type="PROSITE" id="PS51987">
    <property type="entry name" value="GS_CATALYTIC"/>
    <property type="match status" value="1"/>
</dbReference>
<dbReference type="AlphaFoldDB" id="A0A6C0CPU5"/>
<dbReference type="InterPro" id="IPR027302">
    <property type="entry name" value="Gln_synth_N_conserv_site"/>
</dbReference>
<evidence type="ECO:0000256" key="5">
    <source>
        <dbReference type="ARBA" id="ARBA00022598"/>
    </source>
</evidence>
<dbReference type="GO" id="GO:0005737">
    <property type="term" value="C:cytoplasm"/>
    <property type="evidence" value="ECO:0007669"/>
    <property type="project" value="UniProtKB-SubCell"/>
</dbReference>
<dbReference type="InterPro" id="IPR036651">
    <property type="entry name" value="Gln_synt_N_sf"/>
</dbReference>
<dbReference type="Gene3D" id="3.10.20.70">
    <property type="entry name" value="Glutamine synthetase, N-terminal domain"/>
    <property type="match status" value="1"/>
</dbReference>
<dbReference type="SUPFAM" id="SSF55931">
    <property type="entry name" value="Glutamine synthetase/guanido kinase"/>
    <property type="match status" value="1"/>
</dbReference>
<accession>A0A6C0CPU5</accession>
<dbReference type="PANTHER" id="PTHR20852:SF57">
    <property type="entry name" value="GLUTAMINE SYNTHETASE 2 CYTOPLASMIC"/>
    <property type="match status" value="1"/>
</dbReference>
<dbReference type="GO" id="GO:0005524">
    <property type="term" value="F:ATP binding"/>
    <property type="evidence" value="ECO:0007669"/>
    <property type="project" value="UniProtKB-KW"/>
</dbReference>
<keyword evidence="6" id="KW-0547">Nucleotide-binding</keyword>
<organism evidence="9">
    <name type="scientific">viral metagenome</name>
    <dbReference type="NCBI Taxonomy" id="1070528"/>
    <lineage>
        <taxon>unclassified sequences</taxon>
        <taxon>metagenomes</taxon>
        <taxon>organismal metagenomes</taxon>
    </lineage>
</organism>
<dbReference type="InterPro" id="IPR008146">
    <property type="entry name" value="Gln_synth_cat_dom"/>
</dbReference>
<dbReference type="PROSITE" id="PS00180">
    <property type="entry name" value="GLNA_1"/>
    <property type="match status" value="1"/>
</dbReference>
<dbReference type="SUPFAM" id="SSF54368">
    <property type="entry name" value="Glutamine synthetase, N-terminal domain"/>
    <property type="match status" value="1"/>
</dbReference>
<evidence type="ECO:0000256" key="2">
    <source>
        <dbReference type="ARBA" id="ARBA00009897"/>
    </source>
</evidence>
<dbReference type="GO" id="GO:0004356">
    <property type="term" value="F:glutamine synthetase activity"/>
    <property type="evidence" value="ECO:0007669"/>
    <property type="project" value="UniProtKB-EC"/>
</dbReference>
<dbReference type="Pfam" id="PF00120">
    <property type="entry name" value="Gln-synt_C"/>
    <property type="match status" value="1"/>
</dbReference>
<proteinExistence type="inferred from homology"/>
<keyword evidence="5" id="KW-0436">Ligase</keyword>
<evidence type="ECO:0000313" key="9">
    <source>
        <dbReference type="EMBL" id="QHT05880.1"/>
    </source>
</evidence>
<comment type="subcellular location">
    <subcellularLocation>
        <location evidence="1">Cytoplasm</location>
    </subcellularLocation>
</comment>
<dbReference type="EC" id="6.3.1.2" evidence="3"/>
<evidence type="ECO:0000256" key="7">
    <source>
        <dbReference type="ARBA" id="ARBA00022840"/>
    </source>
</evidence>
<evidence type="ECO:0000256" key="3">
    <source>
        <dbReference type="ARBA" id="ARBA00012937"/>
    </source>
</evidence>